<keyword evidence="1" id="KW-0812">Transmembrane</keyword>
<feature type="non-terminal residue" evidence="2">
    <location>
        <position position="1"/>
    </location>
</feature>
<accession>A0A382QZA3</accession>
<protein>
    <submittedName>
        <fullName evidence="2">Uncharacterized protein</fullName>
    </submittedName>
</protein>
<evidence type="ECO:0000256" key="1">
    <source>
        <dbReference type="SAM" id="Phobius"/>
    </source>
</evidence>
<reference evidence="2" key="1">
    <citation type="submission" date="2018-05" db="EMBL/GenBank/DDBJ databases">
        <authorList>
            <person name="Lanie J.A."/>
            <person name="Ng W.-L."/>
            <person name="Kazmierczak K.M."/>
            <person name="Andrzejewski T.M."/>
            <person name="Davidsen T.M."/>
            <person name="Wayne K.J."/>
            <person name="Tettelin H."/>
            <person name="Glass J.I."/>
            <person name="Rusch D."/>
            <person name="Podicherti R."/>
            <person name="Tsui H.-C.T."/>
            <person name="Winkler M.E."/>
        </authorList>
    </citation>
    <scope>NUCLEOTIDE SEQUENCE</scope>
</reference>
<proteinExistence type="predicted"/>
<keyword evidence="1" id="KW-0472">Membrane</keyword>
<sequence length="32" mass="3908">FSTFVSIYVLLVGYLSYRVFWEYKTKKQQANK</sequence>
<organism evidence="2">
    <name type="scientific">marine metagenome</name>
    <dbReference type="NCBI Taxonomy" id="408172"/>
    <lineage>
        <taxon>unclassified sequences</taxon>
        <taxon>metagenomes</taxon>
        <taxon>ecological metagenomes</taxon>
    </lineage>
</organism>
<feature type="transmembrane region" description="Helical" evidence="1">
    <location>
        <begin position="6"/>
        <end position="23"/>
    </location>
</feature>
<dbReference type="EMBL" id="UINC01117618">
    <property type="protein sequence ID" value="SVC90168.1"/>
    <property type="molecule type" value="Genomic_DNA"/>
</dbReference>
<name>A0A382QZA3_9ZZZZ</name>
<evidence type="ECO:0000313" key="2">
    <source>
        <dbReference type="EMBL" id="SVC90168.1"/>
    </source>
</evidence>
<dbReference type="AlphaFoldDB" id="A0A382QZA3"/>
<gene>
    <name evidence="2" type="ORF">METZ01_LOCUS343022</name>
</gene>
<keyword evidence="1" id="KW-1133">Transmembrane helix</keyword>